<reference evidence="2" key="1">
    <citation type="submission" date="2021-06" db="EMBL/GenBank/DDBJ databases">
        <authorList>
            <person name="Kallberg Y."/>
            <person name="Tangrot J."/>
            <person name="Rosling A."/>
        </authorList>
    </citation>
    <scope>NUCLEOTIDE SEQUENCE</scope>
    <source>
        <strain evidence="2">MA453B</strain>
    </source>
</reference>
<organism evidence="2 3">
    <name type="scientific">Dentiscutata erythropus</name>
    <dbReference type="NCBI Taxonomy" id="1348616"/>
    <lineage>
        <taxon>Eukaryota</taxon>
        <taxon>Fungi</taxon>
        <taxon>Fungi incertae sedis</taxon>
        <taxon>Mucoromycota</taxon>
        <taxon>Glomeromycotina</taxon>
        <taxon>Glomeromycetes</taxon>
        <taxon>Diversisporales</taxon>
        <taxon>Gigasporaceae</taxon>
        <taxon>Dentiscutata</taxon>
    </lineage>
</organism>
<dbReference type="Proteomes" id="UP000789405">
    <property type="component" value="Unassembled WGS sequence"/>
</dbReference>
<comment type="caution">
    <text evidence="2">The sequence shown here is derived from an EMBL/GenBank/DDBJ whole genome shotgun (WGS) entry which is preliminary data.</text>
</comment>
<keyword evidence="3" id="KW-1185">Reference proteome</keyword>
<gene>
    <name evidence="2" type="ORF">DERYTH_LOCUS25698</name>
</gene>
<feature type="compositionally biased region" description="Basic and acidic residues" evidence="1">
    <location>
        <begin position="97"/>
        <end position="116"/>
    </location>
</feature>
<accession>A0A9N9K7J5</accession>
<name>A0A9N9K7J5_9GLOM</name>
<dbReference type="AlphaFoldDB" id="A0A9N9K7J5"/>
<feature type="non-terminal residue" evidence="2">
    <location>
        <position position="116"/>
    </location>
</feature>
<feature type="non-terminal residue" evidence="2">
    <location>
        <position position="1"/>
    </location>
</feature>
<dbReference type="EMBL" id="CAJVPY010049306">
    <property type="protein sequence ID" value="CAG8812817.1"/>
    <property type="molecule type" value="Genomic_DNA"/>
</dbReference>
<feature type="region of interest" description="Disordered" evidence="1">
    <location>
        <begin position="96"/>
        <end position="116"/>
    </location>
</feature>
<evidence type="ECO:0000256" key="1">
    <source>
        <dbReference type="SAM" id="MobiDB-lite"/>
    </source>
</evidence>
<sequence length="116" mass="13502">DFEKAARINDWDNNRKVTMLKAHLRDNAEEWSKMPVADQMRYFVKGLRPELTPIIMMNDFTDVATANTPVKFAEVTNNNDLNSDEEELLNQLLEAYLGKHERDEDSSDEDTKKPRT</sequence>
<proteinExistence type="predicted"/>
<evidence type="ECO:0000313" key="3">
    <source>
        <dbReference type="Proteomes" id="UP000789405"/>
    </source>
</evidence>
<evidence type="ECO:0000313" key="2">
    <source>
        <dbReference type="EMBL" id="CAG8812817.1"/>
    </source>
</evidence>
<protein>
    <submittedName>
        <fullName evidence="2">27200_t:CDS:1</fullName>
    </submittedName>
</protein>